<evidence type="ECO:0000313" key="2">
    <source>
        <dbReference type="Proteomes" id="UP000326354"/>
    </source>
</evidence>
<sequence length="289" mass="33766">MRKYLFLLTIILVSCVTNQKPLPQGVLVETRDFSQPVENNVEEQLNLQQILIEVDSDYQPFYWLVEDIISLESPNVELVKNAKTITTKIDPEKVNLFVENIESRLDRYGDIKTDANRIVVRPRKLPKYNYTLLQFTNSPSEQDFTKVLSLCRRNKWRIISEWELEKGAAIAIWSKNKTKAIAKAIKKPLPQWSVAIEKHKIVLLAKGTTILFKIDDRSLWREIKLSLTTRFNDMDIDYRDSNNTMNILSRNWQGSITKLIKKILKEDELHHIIKLSLDKNTKTITITKK</sequence>
<dbReference type="RefSeq" id="WP_151969723.1">
    <property type="nucleotide sequence ID" value="NZ_AP019860.1"/>
</dbReference>
<dbReference type="EMBL" id="AP019860">
    <property type="protein sequence ID" value="BBM85632.1"/>
    <property type="molecule type" value="Genomic_DNA"/>
</dbReference>
<evidence type="ECO:0000313" key="1">
    <source>
        <dbReference type="EMBL" id="BBM85632.1"/>
    </source>
</evidence>
<accession>A0A5S9F5U3</accession>
<dbReference type="AlphaFoldDB" id="A0A5S9F5U3"/>
<gene>
    <name evidence="1" type="ORF">UABAM_04006</name>
</gene>
<organism evidence="1 2">
    <name type="scientific">Uabimicrobium amorphum</name>
    <dbReference type="NCBI Taxonomy" id="2596890"/>
    <lineage>
        <taxon>Bacteria</taxon>
        <taxon>Pseudomonadati</taxon>
        <taxon>Planctomycetota</taxon>
        <taxon>Candidatus Uabimicrobiia</taxon>
        <taxon>Candidatus Uabimicrobiales</taxon>
        <taxon>Candidatus Uabimicrobiaceae</taxon>
        <taxon>Candidatus Uabimicrobium</taxon>
    </lineage>
</organism>
<dbReference type="Proteomes" id="UP000326354">
    <property type="component" value="Chromosome"/>
</dbReference>
<keyword evidence="2" id="KW-1185">Reference proteome</keyword>
<name>A0A5S9F5U3_UABAM</name>
<reference evidence="1 2" key="1">
    <citation type="submission" date="2019-08" db="EMBL/GenBank/DDBJ databases">
        <title>Complete genome sequence of Candidatus Uab amorphum.</title>
        <authorList>
            <person name="Shiratori T."/>
            <person name="Suzuki S."/>
            <person name="Kakizawa Y."/>
            <person name="Ishida K."/>
        </authorList>
    </citation>
    <scope>NUCLEOTIDE SEQUENCE [LARGE SCALE GENOMIC DNA]</scope>
    <source>
        <strain evidence="1 2">SRT547</strain>
    </source>
</reference>
<dbReference type="KEGG" id="uam:UABAM_04006"/>
<proteinExistence type="predicted"/>
<dbReference type="PROSITE" id="PS51257">
    <property type="entry name" value="PROKAR_LIPOPROTEIN"/>
    <property type="match status" value="1"/>
</dbReference>
<protein>
    <submittedName>
        <fullName evidence="1">Uncharacterized protein</fullName>
    </submittedName>
</protein>